<dbReference type="GO" id="GO:0032259">
    <property type="term" value="P:methylation"/>
    <property type="evidence" value="ECO:0007669"/>
    <property type="project" value="UniProtKB-KW"/>
</dbReference>
<proteinExistence type="predicted"/>
<comment type="caution">
    <text evidence="2">The sequence shown here is derived from an EMBL/GenBank/DDBJ whole genome shotgun (WGS) entry which is preliminary data.</text>
</comment>
<organism evidence="2 3">
    <name type="scientific">Acrasis kona</name>
    <dbReference type="NCBI Taxonomy" id="1008807"/>
    <lineage>
        <taxon>Eukaryota</taxon>
        <taxon>Discoba</taxon>
        <taxon>Heterolobosea</taxon>
        <taxon>Tetramitia</taxon>
        <taxon>Eutetramitia</taxon>
        <taxon>Acrasidae</taxon>
        <taxon>Acrasis</taxon>
    </lineage>
</organism>
<dbReference type="GO" id="GO:0008168">
    <property type="term" value="F:methyltransferase activity"/>
    <property type="evidence" value="ECO:0007669"/>
    <property type="project" value="UniProtKB-KW"/>
</dbReference>
<dbReference type="EMBL" id="JAOPGA020000191">
    <property type="protein sequence ID" value="KAL0477524.1"/>
    <property type="molecule type" value="Genomic_DNA"/>
</dbReference>
<sequence length="140" mass="16406">MTLIGKQTDIPFDVLWPVMVEKIYHPERFLPVTNVISKDVPKTDDHEAHVYREMTMGPRTIKERIFSDKEKGVMRFVNVENGETVYNAYFFDKKNIEYWKESKDGERMDLPIPPGNAPGPIDKTYEKAQEVLDKKKLEDK</sequence>
<keyword evidence="2" id="KW-0489">Methyltransferase</keyword>
<evidence type="ECO:0000313" key="2">
    <source>
        <dbReference type="EMBL" id="KAL0477524.1"/>
    </source>
</evidence>
<gene>
    <name evidence="2" type="ORF">AKO1_010871</name>
</gene>
<evidence type="ECO:0000313" key="3">
    <source>
        <dbReference type="Proteomes" id="UP001431209"/>
    </source>
</evidence>
<accession>A0AAW2YLJ3</accession>
<name>A0AAW2YLJ3_9EUKA</name>
<keyword evidence="3" id="KW-1185">Reference proteome</keyword>
<reference evidence="2 3" key="1">
    <citation type="submission" date="2024-03" db="EMBL/GenBank/DDBJ databases">
        <title>The Acrasis kona genome and developmental transcriptomes reveal deep origins of eukaryotic multicellular pathways.</title>
        <authorList>
            <person name="Sheikh S."/>
            <person name="Fu C.-J."/>
            <person name="Brown M.W."/>
            <person name="Baldauf S.L."/>
        </authorList>
    </citation>
    <scope>NUCLEOTIDE SEQUENCE [LARGE SCALE GENOMIC DNA]</scope>
    <source>
        <strain evidence="2 3">ATCC MYA-3509</strain>
    </source>
</reference>
<dbReference type="AlphaFoldDB" id="A0AAW2YLJ3"/>
<protein>
    <submittedName>
        <fullName evidence="2">RNA methyltransferase</fullName>
    </submittedName>
</protein>
<dbReference type="Proteomes" id="UP001431209">
    <property type="component" value="Unassembled WGS sequence"/>
</dbReference>
<evidence type="ECO:0000256" key="1">
    <source>
        <dbReference type="SAM" id="MobiDB-lite"/>
    </source>
</evidence>
<feature type="region of interest" description="Disordered" evidence="1">
    <location>
        <begin position="105"/>
        <end position="125"/>
    </location>
</feature>
<dbReference type="SUPFAM" id="SSF55961">
    <property type="entry name" value="Bet v1-like"/>
    <property type="match status" value="1"/>
</dbReference>
<keyword evidence="2" id="KW-0808">Transferase</keyword>